<dbReference type="InterPro" id="IPR006076">
    <property type="entry name" value="FAD-dep_OxRdtase"/>
</dbReference>
<name>A0ABR4JAD0_9EURO</name>
<dbReference type="Pfam" id="PF01266">
    <property type="entry name" value="DAO"/>
    <property type="match status" value="1"/>
</dbReference>
<evidence type="ECO:0000313" key="3">
    <source>
        <dbReference type="EMBL" id="KAL2836702.1"/>
    </source>
</evidence>
<dbReference type="Proteomes" id="UP001610444">
    <property type="component" value="Unassembled WGS sequence"/>
</dbReference>
<evidence type="ECO:0000256" key="1">
    <source>
        <dbReference type="SAM" id="MobiDB-lite"/>
    </source>
</evidence>
<accession>A0ABR4JAD0</accession>
<keyword evidence="4" id="KW-1185">Reference proteome</keyword>
<organism evidence="3 4">
    <name type="scientific">Aspergillus pseudodeflectus</name>
    <dbReference type="NCBI Taxonomy" id="176178"/>
    <lineage>
        <taxon>Eukaryota</taxon>
        <taxon>Fungi</taxon>
        <taxon>Dikarya</taxon>
        <taxon>Ascomycota</taxon>
        <taxon>Pezizomycotina</taxon>
        <taxon>Eurotiomycetes</taxon>
        <taxon>Eurotiomycetidae</taxon>
        <taxon>Eurotiales</taxon>
        <taxon>Aspergillaceae</taxon>
        <taxon>Aspergillus</taxon>
        <taxon>Aspergillus subgen. Nidulantes</taxon>
    </lineage>
</organism>
<feature type="domain" description="FAD dependent oxidoreductase" evidence="2">
    <location>
        <begin position="13"/>
        <end position="193"/>
    </location>
</feature>
<protein>
    <recommendedName>
        <fullName evidence="2">FAD dependent oxidoreductase domain-containing protein</fullName>
    </recommendedName>
</protein>
<proteinExistence type="predicted"/>
<feature type="region of interest" description="Disordered" evidence="1">
    <location>
        <begin position="1"/>
        <end position="21"/>
    </location>
</feature>
<dbReference type="GeneID" id="98162617"/>
<feature type="compositionally biased region" description="Polar residues" evidence="1">
    <location>
        <begin position="1"/>
        <end position="11"/>
    </location>
</feature>
<comment type="caution">
    <text evidence="3">The sequence shown here is derived from an EMBL/GenBank/DDBJ whole genome shotgun (WGS) entry which is preliminary data.</text>
</comment>
<evidence type="ECO:0000259" key="2">
    <source>
        <dbReference type="Pfam" id="PF01266"/>
    </source>
</evidence>
<evidence type="ECO:0000313" key="4">
    <source>
        <dbReference type="Proteomes" id="UP001610444"/>
    </source>
</evidence>
<gene>
    <name evidence="3" type="ORF">BJX68DRAFT_273400</name>
</gene>
<dbReference type="EMBL" id="JBFXLR010000110">
    <property type="protein sequence ID" value="KAL2836702.1"/>
    <property type="molecule type" value="Genomic_DNA"/>
</dbReference>
<reference evidence="3 4" key="1">
    <citation type="submission" date="2024-07" db="EMBL/GenBank/DDBJ databases">
        <title>Section-level genome sequencing and comparative genomics of Aspergillus sections Usti and Cavernicolus.</title>
        <authorList>
            <consortium name="Lawrence Berkeley National Laboratory"/>
            <person name="Nybo J.L."/>
            <person name="Vesth T.C."/>
            <person name="Theobald S."/>
            <person name="Frisvad J.C."/>
            <person name="Larsen T.O."/>
            <person name="Kjaerboelling I."/>
            <person name="Rothschild-Mancinelli K."/>
            <person name="Lyhne E.K."/>
            <person name="Kogle M.E."/>
            <person name="Barry K."/>
            <person name="Clum A."/>
            <person name="Na H."/>
            <person name="Ledsgaard L."/>
            <person name="Lin J."/>
            <person name="Lipzen A."/>
            <person name="Kuo A."/>
            <person name="Riley R."/>
            <person name="Mondo S."/>
            <person name="LaButti K."/>
            <person name="Haridas S."/>
            <person name="Pangalinan J."/>
            <person name="Salamov A.A."/>
            <person name="Simmons B.A."/>
            <person name="Magnuson J.K."/>
            <person name="Chen J."/>
            <person name="Drula E."/>
            <person name="Henrissat B."/>
            <person name="Wiebenga A."/>
            <person name="Lubbers R.J."/>
            <person name="Gomes A.C."/>
            <person name="Macurrencykelacurrency M.R."/>
            <person name="Stajich J."/>
            <person name="Grigoriev I.V."/>
            <person name="Mortensen U.H."/>
            <person name="De vries R.P."/>
            <person name="Baker S.E."/>
            <person name="Andersen M.R."/>
        </authorList>
    </citation>
    <scope>NUCLEOTIDE SEQUENCE [LARGE SCALE GENOMIC DNA]</scope>
    <source>
        <strain evidence="3 4">CBS 756.74</strain>
    </source>
</reference>
<sequence>MDKTSSRTAGNQVLVRNPKWKHTDDDDGVTQVFFDNILPDGTHLNVTSFLGGYLYLGGWGAVPQGLPDEPGNMEPQHEEVEAMLNVARRVLILGSADAKVEVVSIGRCYRPCGASDRPIIARVPWGLLGNEEKGPARQRNLCDIGVEGGDENHPIAVSDRSISTVLGGLYINTGHGSDGFTLGRGSGKLMGELLAGTGAVSRACGIWAVERAAGEGLMSILPFFLGL</sequence>
<dbReference type="RefSeq" id="XP_070892203.1">
    <property type="nucleotide sequence ID" value="XM_071047453.1"/>
</dbReference>